<accession>A0ABX2ZPK5</accession>
<dbReference type="PANTHER" id="PTHR43155">
    <property type="entry name" value="CYCLIC DI-GMP PHOSPHODIESTERASE PA4108-RELATED"/>
    <property type="match status" value="1"/>
</dbReference>
<protein>
    <recommendedName>
        <fullName evidence="1">HD-GYP domain-containing protein</fullName>
    </recommendedName>
</protein>
<reference evidence="2 3" key="1">
    <citation type="submission" date="2016-07" db="EMBL/GenBank/DDBJ databases">
        <authorList>
            <person name="Townsley L."/>
            <person name="Shank E.A."/>
        </authorList>
    </citation>
    <scope>NUCLEOTIDE SEQUENCE [LARGE SCALE GENOMIC DNA]</scope>
    <source>
        <strain evidence="2 3">CH01</strain>
    </source>
</reference>
<dbReference type="Proteomes" id="UP000094580">
    <property type="component" value="Unassembled WGS sequence"/>
</dbReference>
<proteinExistence type="predicted"/>
<dbReference type="PROSITE" id="PS51832">
    <property type="entry name" value="HD_GYP"/>
    <property type="match status" value="1"/>
</dbReference>
<dbReference type="InterPro" id="IPR006675">
    <property type="entry name" value="HDIG_dom"/>
</dbReference>
<feature type="domain" description="HD-GYP" evidence="1">
    <location>
        <begin position="113"/>
        <end position="309"/>
    </location>
</feature>
<evidence type="ECO:0000313" key="2">
    <source>
        <dbReference type="EMBL" id="ODG90404.1"/>
    </source>
</evidence>
<organism evidence="2 3">
    <name type="scientific">Gottfriedia luciferensis</name>
    <dbReference type="NCBI Taxonomy" id="178774"/>
    <lineage>
        <taxon>Bacteria</taxon>
        <taxon>Bacillati</taxon>
        <taxon>Bacillota</taxon>
        <taxon>Bacilli</taxon>
        <taxon>Bacillales</taxon>
        <taxon>Bacillaceae</taxon>
        <taxon>Gottfriedia</taxon>
    </lineage>
</organism>
<dbReference type="RefSeq" id="WP_069034826.1">
    <property type="nucleotide sequence ID" value="NZ_MDKC01000034.1"/>
</dbReference>
<gene>
    <name evidence="2" type="ORF">BED47_11020</name>
</gene>
<dbReference type="EMBL" id="MDKC01000034">
    <property type="protein sequence ID" value="ODG90404.1"/>
    <property type="molecule type" value="Genomic_DNA"/>
</dbReference>
<dbReference type="PANTHER" id="PTHR43155:SF2">
    <property type="entry name" value="CYCLIC DI-GMP PHOSPHODIESTERASE PA4108"/>
    <property type="match status" value="1"/>
</dbReference>
<name>A0ABX2ZPK5_9BACI</name>
<dbReference type="SUPFAM" id="SSF109604">
    <property type="entry name" value="HD-domain/PDEase-like"/>
    <property type="match status" value="1"/>
</dbReference>
<dbReference type="SMART" id="SM00471">
    <property type="entry name" value="HDc"/>
    <property type="match status" value="1"/>
</dbReference>
<dbReference type="Gene3D" id="1.10.3210.10">
    <property type="entry name" value="Hypothetical protein af1432"/>
    <property type="match status" value="1"/>
</dbReference>
<dbReference type="InterPro" id="IPR003607">
    <property type="entry name" value="HD/PDEase_dom"/>
</dbReference>
<dbReference type="Pfam" id="PF13487">
    <property type="entry name" value="HD_5"/>
    <property type="match status" value="1"/>
</dbReference>
<evidence type="ECO:0000259" key="1">
    <source>
        <dbReference type="PROSITE" id="PS51832"/>
    </source>
</evidence>
<dbReference type="InterPro" id="IPR037522">
    <property type="entry name" value="HD_GYP_dom"/>
</dbReference>
<keyword evidence="3" id="KW-1185">Reference proteome</keyword>
<dbReference type="NCBIfam" id="TIGR00277">
    <property type="entry name" value="HDIG"/>
    <property type="match status" value="1"/>
</dbReference>
<dbReference type="CDD" id="cd00077">
    <property type="entry name" value="HDc"/>
    <property type="match status" value="1"/>
</dbReference>
<evidence type="ECO:0000313" key="3">
    <source>
        <dbReference type="Proteomes" id="UP000094580"/>
    </source>
</evidence>
<sequence>MRVVEASTLVPGTILRKPIYNEHGKMIVNANIPLTEEMINGIHKLAIQFVFVHAQSSEPLMGKTIISDELRIEITKTIEDAFVKLISEDFYLRGLSLEKNSSRLKETIKSLQNELWQQKDVLSLLIDVLHYDEYLFTHSLNVAIYSLGIGTALDLSKIQLNLLGLGALLHDVGKMAIPKKILNKRGRLTEDEYAFIKQHTIAGYDLLRQVSSIHPLVADCALQHHERINGSGYPKGLIGKEIHLFSKIIGIADFFDAVTSNRVYRQAMLTHEGLTLLINESDKLYDAKLISIFSDLLTIYPTGLHVKLSDGRQGIVFSQNDAATDRPVVLIIEEKGIKLSNPYEVNLYNELKLEIIEYNQIIKKVDF</sequence>
<comment type="caution">
    <text evidence="2">The sequence shown here is derived from an EMBL/GenBank/DDBJ whole genome shotgun (WGS) entry which is preliminary data.</text>
</comment>